<sequence>MDITAPGSNTVQMADKDLIDVTEPEADGASPPQTPEGYTDPYRFEYPKLLLFVSASVLMIGSVIVYGWLLLQLQGPEILPVVFETGAEEEITIIFTPGETAGPFLFGFLTVAIVHELLHGVVYQRYGYEVSYGVYWRMGAVYAVVFHQFQSRKDNLRVGIAPLVVITGICLPLLAVPHPVIATTAFFVLTLNTAGAVGDIYALWRLYRMPSGTLLYDATIQHMYVFEPE</sequence>
<feature type="transmembrane region" description="Helical" evidence="1">
    <location>
        <begin position="156"/>
        <end position="175"/>
    </location>
</feature>
<name>W0JYV5_9EURY</name>
<evidence type="ECO:0000313" key="3">
    <source>
        <dbReference type="Proteomes" id="UP000019024"/>
    </source>
</evidence>
<dbReference type="InterPro" id="IPR021683">
    <property type="entry name" value="DUF3267"/>
</dbReference>
<keyword evidence="1" id="KW-1133">Transmembrane helix</keyword>
<gene>
    <name evidence="2" type="ORF">HALLA_20975</name>
</gene>
<protein>
    <recommendedName>
        <fullName evidence="4">Zincin peptidase</fullName>
    </recommendedName>
</protein>
<keyword evidence="2" id="KW-0614">Plasmid</keyword>
<evidence type="ECO:0000313" key="2">
    <source>
        <dbReference type="EMBL" id="AHG02380.1"/>
    </source>
</evidence>
<dbReference type="HOGENOM" id="CLU_1207586_0_0_2"/>
<evidence type="ECO:0008006" key="4">
    <source>
        <dbReference type="Google" id="ProtNLM"/>
    </source>
</evidence>
<dbReference type="eggNOG" id="arCOG05799">
    <property type="taxonomic scope" value="Archaea"/>
</dbReference>
<dbReference type="Proteomes" id="UP000019024">
    <property type="component" value="Plasmid unnamed4"/>
</dbReference>
<organism evidence="2 3">
    <name type="scientific">Halostagnicola larsenii XH-48</name>
    <dbReference type="NCBI Taxonomy" id="797299"/>
    <lineage>
        <taxon>Archaea</taxon>
        <taxon>Methanobacteriati</taxon>
        <taxon>Methanobacteriota</taxon>
        <taxon>Stenosarchaea group</taxon>
        <taxon>Halobacteria</taxon>
        <taxon>Halobacteriales</taxon>
        <taxon>Natrialbaceae</taxon>
        <taxon>Halostagnicola</taxon>
    </lineage>
</organism>
<keyword evidence="1" id="KW-0472">Membrane</keyword>
<keyword evidence="3" id="KW-1185">Reference proteome</keyword>
<geneLocation type="plasmid" evidence="3">
    <name>3</name>
</geneLocation>
<feature type="transmembrane region" description="Helical" evidence="1">
    <location>
        <begin position="181"/>
        <end position="204"/>
    </location>
</feature>
<proteinExistence type="predicted"/>
<evidence type="ECO:0000256" key="1">
    <source>
        <dbReference type="SAM" id="Phobius"/>
    </source>
</evidence>
<dbReference type="EMBL" id="CP007059">
    <property type="protein sequence ID" value="AHG02380.1"/>
    <property type="molecule type" value="Genomic_DNA"/>
</dbReference>
<reference evidence="2 3" key="1">
    <citation type="submission" date="2014-01" db="EMBL/GenBank/DDBJ databases">
        <authorList>
            <consortium name="DOE Joint Genome Institute"/>
            <person name="Anderson I."/>
            <person name="Huntemann M."/>
            <person name="Han J."/>
            <person name="Chen A."/>
            <person name="Kyrpides N."/>
            <person name="Mavromatis K."/>
            <person name="Markowitz V."/>
            <person name="Palaniappan K."/>
            <person name="Ivanova N."/>
            <person name="Schaumberg A."/>
            <person name="Pati A."/>
            <person name="Liolios K."/>
            <person name="Nordberg H.P."/>
            <person name="Cantor M.N."/>
            <person name="Hua S.X."/>
            <person name="Woyke T."/>
        </authorList>
    </citation>
    <scope>NUCLEOTIDE SEQUENCE [LARGE SCALE GENOMIC DNA]</scope>
    <source>
        <strain evidence="2 3">XH-48</strain>
        <plasmid evidence="3">3</plasmid>
    </source>
</reference>
<dbReference type="Pfam" id="PF11667">
    <property type="entry name" value="DUF3267"/>
    <property type="match status" value="1"/>
</dbReference>
<feature type="transmembrane region" description="Helical" evidence="1">
    <location>
        <begin position="49"/>
        <end position="71"/>
    </location>
</feature>
<accession>W0JYV5</accession>
<keyword evidence="1" id="KW-0812">Transmembrane</keyword>
<dbReference type="KEGG" id="hlr:HALLA_20975"/>
<dbReference type="AlphaFoldDB" id="W0JYV5"/>